<organism evidence="3 4">
    <name type="scientific">Tetranychus urticae</name>
    <name type="common">Two-spotted spider mite</name>
    <dbReference type="NCBI Taxonomy" id="32264"/>
    <lineage>
        <taxon>Eukaryota</taxon>
        <taxon>Metazoa</taxon>
        <taxon>Ecdysozoa</taxon>
        <taxon>Arthropoda</taxon>
        <taxon>Chelicerata</taxon>
        <taxon>Arachnida</taxon>
        <taxon>Acari</taxon>
        <taxon>Acariformes</taxon>
        <taxon>Trombidiformes</taxon>
        <taxon>Prostigmata</taxon>
        <taxon>Eleutherengona</taxon>
        <taxon>Raphignathae</taxon>
        <taxon>Tetranychoidea</taxon>
        <taxon>Tetranychidae</taxon>
        <taxon>Tetranychus</taxon>
    </lineage>
</organism>
<feature type="chain" id="PRO_5004590907" evidence="2">
    <location>
        <begin position="33"/>
        <end position="287"/>
    </location>
</feature>
<accession>T1JX22</accession>
<reference evidence="3" key="2">
    <citation type="submission" date="2015-06" db="UniProtKB">
        <authorList>
            <consortium name="EnsemblMetazoa"/>
        </authorList>
    </citation>
    <scope>IDENTIFICATION</scope>
</reference>
<dbReference type="EnsemblMetazoa" id="tetur02g10400.1">
    <property type="protein sequence ID" value="tetur02g10400.1"/>
    <property type="gene ID" value="tetur02g10400"/>
</dbReference>
<keyword evidence="4" id="KW-1185">Reference proteome</keyword>
<feature type="compositionally biased region" description="Acidic residues" evidence="1">
    <location>
        <begin position="100"/>
        <end position="117"/>
    </location>
</feature>
<evidence type="ECO:0000256" key="2">
    <source>
        <dbReference type="SAM" id="SignalP"/>
    </source>
</evidence>
<keyword evidence="2" id="KW-0732">Signal</keyword>
<feature type="compositionally biased region" description="Low complexity" evidence="1">
    <location>
        <begin position="68"/>
        <end position="91"/>
    </location>
</feature>
<feature type="compositionally biased region" description="Low complexity" evidence="1">
    <location>
        <begin position="118"/>
        <end position="134"/>
    </location>
</feature>
<name>T1JX22_TETUR</name>
<evidence type="ECO:0000313" key="3">
    <source>
        <dbReference type="EnsemblMetazoa" id="tetur02g10400.1"/>
    </source>
</evidence>
<dbReference type="EMBL" id="CAEY01000823">
    <property type="status" value="NOT_ANNOTATED_CDS"/>
    <property type="molecule type" value="Genomic_DNA"/>
</dbReference>
<dbReference type="STRING" id="32264.T1JX22"/>
<dbReference type="AlphaFoldDB" id="T1JX22"/>
<proteinExistence type="predicted"/>
<protein>
    <submittedName>
        <fullName evidence="3">Uncharacterized protein</fullName>
    </submittedName>
</protein>
<feature type="region of interest" description="Disordered" evidence="1">
    <location>
        <begin position="66"/>
        <end position="134"/>
    </location>
</feature>
<sequence>MLISRLHPVVCYNFWLLLLLLQLFLNVTLVTSDDLIYSGSGCFDDEEKCTDFVDMGSGDDLITPVYIPPKSGLTTSPSSSSSPSPLSTSKPHQVTTPVSEEVDEEDEECVDEEEDCIEGSASGEPSSSLPSLSSSERTVIITLSSPSPLSPPIYPLSSTTVSTTTVWNQWTVPSYLRPSPSPEEPIIDYEEPVPRTPRPMPPPLPIPPRPYPTTKLRLPTRPTGTPPIINVPLPEMPTSMVEEKSKFDIDLDQLIRLNQRVKIFASFRDKGNGKREKERWNGMVRLA</sequence>
<feature type="signal peptide" evidence="2">
    <location>
        <begin position="1"/>
        <end position="32"/>
    </location>
</feature>
<reference evidence="4" key="1">
    <citation type="submission" date="2011-08" db="EMBL/GenBank/DDBJ databases">
        <authorList>
            <person name="Rombauts S."/>
        </authorList>
    </citation>
    <scope>NUCLEOTIDE SEQUENCE</scope>
    <source>
        <strain evidence="4">London</strain>
    </source>
</reference>
<evidence type="ECO:0000256" key="1">
    <source>
        <dbReference type="SAM" id="MobiDB-lite"/>
    </source>
</evidence>
<evidence type="ECO:0000313" key="4">
    <source>
        <dbReference type="Proteomes" id="UP000015104"/>
    </source>
</evidence>
<dbReference type="HOGENOM" id="CLU_970843_0_0_1"/>
<dbReference type="Proteomes" id="UP000015104">
    <property type="component" value="Unassembled WGS sequence"/>
</dbReference>